<dbReference type="GO" id="GO:0009249">
    <property type="term" value="P:protein lipoylation"/>
    <property type="evidence" value="ECO:0007669"/>
    <property type="project" value="UniProtKB-ARBA"/>
</dbReference>
<dbReference type="InterPro" id="IPR036388">
    <property type="entry name" value="WH-like_DNA-bd_sf"/>
</dbReference>
<dbReference type="Pfam" id="PF08279">
    <property type="entry name" value="HTH_11"/>
    <property type="match status" value="1"/>
</dbReference>
<dbReference type="HAMAP" id="MF_00978">
    <property type="entry name" value="Bifunct_BirA"/>
    <property type="match status" value="1"/>
</dbReference>
<dbReference type="InterPro" id="IPR045864">
    <property type="entry name" value="aa-tRNA-synth_II/BPL/LPL"/>
</dbReference>
<feature type="DNA-binding region" description="H-T-H motif" evidence="3">
    <location>
        <begin position="20"/>
        <end position="39"/>
    </location>
</feature>
<dbReference type="Pfam" id="PF02237">
    <property type="entry name" value="BPL_C"/>
    <property type="match status" value="1"/>
</dbReference>
<sequence length="310" mass="33979">MKTYEKLYQVLATAPDFVSGETLAKQLQISRAAIWKAIKQLEKEGLVIEGLKNRGYRLVSGDLLVAEAIGQKLGLPVHFNPDSQSTQIDAKQGIALGNPSPALYLAPSQKAARGRFSRPFFTPERGGIYMSLHLEPGLPLAQLPSYTLLIAASIVQAISNLLGLETQIKWVNDIYLGQKKIAGVLTEAVSDVETGTVAHLIIGVGINFFVPTFPEELKDKAGSLFDSPPQLTRNELIAEIWRVFFSSEVDDLFQLYKQQSLVLGREISYQSQGQIVRARAVDILTTGELVVETEAGRQILSGGEISLSKW</sequence>
<dbReference type="InterPro" id="IPR004143">
    <property type="entry name" value="BPL_LPL_catalytic"/>
</dbReference>
<dbReference type="Gene3D" id="3.30.930.10">
    <property type="entry name" value="Bira Bifunctional Protein, Domain 2"/>
    <property type="match status" value="1"/>
</dbReference>
<dbReference type="GO" id="GO:0005524">
    <property type="term" value="F:ATP binding"/>
    <property type="evidence" value="ECO:0007669"/>
    <property type="project" value="UniProtKB-UniRule"/>
</dbReference>
<dbReference type="EC" id="6.3.4.15" evidence="3"/>
<dbReference type="SUPFAM" id="SSF55681">
    <property type="entry name" value="Class II aaRS and biotin synthetases"/>
    <property type="match status" value="1"/>
</dbReference>
<dbReference type="PANTHER" id="PTHR12835">
    <property type="entry name" value="BIOTIN PROTEIN LIGASE"/>
    <property type="match status" value="1"/>
</dbReference>
<dbReference type="Proteomes" id="UP000589521">
    <property type="component" value="Unassembled WGS sequence"/>
</dbReference>
<gene>
    <name evidence="3 5" type="primary">birA</name>
    <name evidence="5" type="ORF">HZY94_08410</name>
</gene>
<dbReference type="GO" id="GO:0003677">
    <property type="term" value="F:DNA binding"/>
    <property type="evidence" value="ECO:0007669"/>
    <property type="project" value="UniProtKB-UniRule"/>
</dbReference>
<comment type="function">
    <text evidence="3">Acts both as a biotin--[acetyl-CoA-carboxylase] ligase and a repressor.</text>
</comment>
<dbReference type="NCBIfam" id="NF008846">
    <property type="entry name" value="PRK11886.1-1"/>
    <property type="match status" value="1"/>
</dbReference>
<organism evidence="5 6">
    <name type="scientific">Streptococcus danieliae</name>
    <dbReference type="NCBI Taxonomy" id="747656"/>
    <lineage>
        <taxon>Bacteria</taxon>
        <taxon>Bacillati</taxon>
        <taxon>Bacillota</taxon>
        <taxon>Bacilli</taxon>
        <taxon>Lactobacillales</taxon>
        <taxon>Streptococcaceae</taxon>
        <taxon>Streptococcus</taxon>
    </lineage>
</organism>
<evidence type="ECO:0000256" key="2">
    <source>
        <dbReference type="ARBA" id="ARBA00023267"/>
    </source>
</evidence>
<dbReference type="PROSITE" id="PS51733">
    <property type="entry name" value="BPL_LPL_CATALYTIC"/>
    <property type="match status" value="1"/>
</dbReference>
<keyword evidence="3" id="KW-0804">Transcription</keyword>
<comment type="caution">
    <text evidence="3">Lacks conserved residue(s) required for the propagation of feature annotation.</text>
</comment>
<keyword evidence="3" id="KW-0067">ATP-binding</keyword>
<dbReference type="NCBIfam" id="TIGR00121">
    <property type="entry name" value="birA_ligase"/>
    <property type="match status" value="1"/>
</dbReference>
<dbReference type="GO" id="GO:0004077">
    <property type="term" value="F:biotin--[biotin carboxyl-carrier protein] ligase activity"/>
    <property type="evidence" value="ECO:0007669"/>
    <property type="project" value="UniProtKB-UniRule"/>
</dbReference>
<keyword evidence="3" id="KW-0678">Repressor</keyword>
<evidence type="ECO:0000313" key="6">
    <source>
        <dbReference type="Proteomes" id="UP000589521"/>
    </source>
</evidence>
<dbReference type="Pfam" id="PF03099">
    <property type="entry name" value="BPL_LplA_LipB"/>
    <property type="match status" value="1"/>
</dbReference>
<dbReference type="InterPro" id="IPR013196">
    <property type="entry name" value="HTH_11"/>
</dbReference>
<dbReference type="RefSeq" id="WP_179925784.1">
    <property type="nucleotide sequence ID" value="NZ_CATKDJ010000048.1"/>
</dbReference>
<dbReference type="Gene3D" id="2.30.30.100">
    <property type="match status" value="1"/>
</dbReference>
<comment type="caution">
    <text evidence="5">The sequence shown here is derived from an EMBL/GenBank/DDBJ whole genome shotgun (WGS) entry which is preliminary data.</text>
</comment>
<name>A0A7Z0M789_9STRE</name>
<dbReference type="GO" id="GO:0016740">
    <property type="term" value="F:transferase activity"/>
    <property type="evidence" value="ECO:0007669"/>
    <property type="project" value="UniProtKB-ARBA"/>
</dbReference>
<feature type="binding site" evidence="3">
    <location>
        <begin position="113"/>
        <end position="115"/>
    </location>
    <ligand>
        <name>biotin</name>
        <dbReference type="ChEBI" id="CHEBI:57586"/>
    </ligand>
</feature>
<dbReference type="PANTHER" id="PTHR12835:SF5">
    <property type="entry name" value="BIOTIN--PROTEIN LIGASE"/>
    <property type="match status" value="1"/>
</dbReference>
<reference evidence="5 6" key="1">
    <citation type="submission" date="2020-07" db="EMBL/GenBank/DDBJ databases">
        <title>MOT database genomes.</title>
        <authorList>
            <person name="Joseph S."/>
            <person name="Aduse-Opoku J."/>
            <person name="Hashim A."/>
            <person name="Wade W."/>
            <person name="Curtis M."/>
        </authorList>
    </citation>
    <scope>NUCLEOTIDE SEQUENCE [LARGE SCALE GENOMIC DNA]</scope>
    <source>
        <strain evidence="5 6">STR</strain>
    </source>
</reference>
<dbReference type="InterPro" id="IPR003142">
    <property type="entry name" value="BPL_C"/>
</dbReference>
<dbReference type="GO" id="GO:0006355">
    <property type="term" value="P:regulation of DNA-templated transcription"/>
    <property type="evidence" value="ECO:0007669"/>
    <property type="project" value="UniProtKB-UniRule"/>
</dbReference>
<accession>A0A7Z0M789</accession>
<dbReference type="InterPro" id="IPR036390">
    <property type="entry name" value="WH_DNA-bd_sf"/>
</dbReference>
<protein>
    <recommendedName>
        <fullName evidence="3">Bifunctional ligase/repressor BirA</fullName>
    </recommendedName>
    <alternativeName>
        <fullName evidence="3">Biotin--[acetyl-CoA-carboxylase] ligase</fullName>
        <ecNumber evidence="3">6.3.4.15</ecNumber>
    </alternativeName>
    <alternativeName>
        <fullName evidence="3">Biotin--protein ligase</fullName>
    </alternativeName>
    <alternativeName>
        <fullName evidence="3">Biotin-[acetyl-CoA carboxylase] synthetase</fullName>
    </alternativeName>
</protein>
<dbReference type="Gene3D" id="1.10.10.10">
    <property type="entry name" value="Winged helix-like DNA-binding domain superfamily/Winged helix DNA-binding domain"/>
    <property type="match status" value="1"/>
</dbReference>
<feature type="binding site" evidence="3">
    <location>
        <position position="180"/>
    </location>
    <ligand>
        <name>biotin</name>
        <dbReference type="ChEBI" id="CHEBI:57586"/>
    </ligand>
</feature>
<dbReference type="GO" id="GO:0005737">
    <property type="term" value="C:cytoplasm"/>
    <property type="evidence" value="ECO:0007669"/>
    <property type="project" value="TreeGrafter"/>
</dbReference>
<feature type="domain" description="BPL/LPL catalytic" evidence="4">
    <location>
        <begin position="67"/>
        <end position="252"/>
    </location>
</feature>
<keyword evidence="2 3" id="KW-0092">Biotin</keyword>
<comment type="similarity">
    <text evidence="3">Belongs to the biotin--protein ligase family.</text>
</comment>
<dbReference type="CDD" id="cd16442">
    <property type="entry name" value="BPL"/>
    <property type="match status" value="1"/>
</dbReference>
<dbReference type="InterPro" id="IPR004408">
    <property type="entry name" value="Biotin_CoA_COase_ligase"/>
</dbReference>
<evidence type="ECO:0000256" key="1">
    <source>
        <dbReference type="ARBA" id="ARBA00022598"/>
    </source>
</evidence>
<dbReference type="InterPro" id="IPR030855">
    <property type="entry name" value="Bifunct_BirA"/>
</dbReference>
<dbReference type="EMBL" id="JACBXX010000176">
    <property type="protein sequence ID" value="NYS97195.1"/>
    <property type="molecule type" value="Genomic_DNA"/>
</dbReference>
<dbReference type="SUPFAM" id="SSF46785">
    <property type="entry name" value="Winged helix' DNA-binding domain"/>
    <property type="match status" value="1"/>
</dbReference>
<evidence type="ECO:0000313" key="5">
    <source>
        <dbReference type="EMBL" id="NYS97195.1"/>
    </source>
</evidence>
<dbReference type="AlphaFoldDB" id="A0A7Z0M789"/>
<feature type="binding site" evidence="3">
    <location>
        <position position="109"/>
    </location>
    <ligand>
        <name>biotin</name>
        <dbReference type="ChEBI" id="CHEBI:57586"/>
    </ligand>
</feature>
<keyword evidence="3" id="KW-0238">DNA-binding</keyword>
<keyword evidence="3" id="KW-0805">Transcription regulation</keyword>
<comment type="catalytic activity">
    <reaction evidence="3">
        <text>biotin + L-lysyl-[protein] + ATP = N(6)-biotinyl-L-lysyl-[protein] + AMP + diphosphate + H(+)</text>
        <dbReference type="Rhea" id="RHEA:11756"/>
        <dbReference type="Rhea" id="RHEA-COMP:9752"/>
        <dbReference type="Rhea" id="RHEA-COMP:10505"/>
        <dbReference type="ChEBI" id="CHEBI:15378"/>
        <dbReference type="ChEBI" id="CHEBI:29969"/>
        <dbReference type="ChEBI" id="CHEBI:30616"/>
        <dbReference type="ChEBI" id="CHEBI:33019"/>
        <dbReference type="ChEBI" id="CHEBI:57586"/>
        <dbReference type="ChEBI" id="CHEBI:83144"/>
        <dbReference type="ChEBI" id="CHEBI:456215"/>
        <dbReference type="EC" id="6.3.4.15"/>
    </reaction>
</comment>
<evidence type="ECO:0000256" key="3">
    <source>
        <dbReference type="HAMAP-Rule" id="MF_00978"/>
    </source>
</evidence>
<keyword evidence="3" id="KW-0547">Nucleotide-binding</keyword>
<keyword evidence="1 3" id="KW-0436">Ligase</keyword>
<proteinExistence type="inferred from homology"/>
<evidence type="ECO:0000259" key="4">
    <source>
        <dbReference type="PROSITE" id="PS51733"/>
    </source>
</evidence>